<dbReference type="SUPFAM" id="SSF55729">
    <property type="entry name" value="Acyl-CoA N-acyltransferases (Nat)"/>
    <property type="match status" value="1"/>
</dbReference>
<reference evidence="2 3" key="1">
    <citation type="submission" date="2015-01" db="EMBL/GenBank/DDBJ databases">
        <title>The Genome Sequence of Ochroconis gallopava CBS43764.</title>
        <authorList>
            <consortium name="The Broad Institute Genomics Platform"/>
            <person name="Cuomo C."/>
            <person name="de Hoog S."/>
            <person name="Gorbushina A."/>
            <person name="Stielow B."/>
            <person name="Teixiera M."/>
            <person name="Abouelleil A."/>
            <person name="Chapman S.B."/>
            <person name="Priest M."/>
            <person name="Young S.K."/>
            <person name="Wortman J."/>
            <person name="Nusbaum C."/>
            <person name="Birren B."/>
        </authorList>
    </citation>
    <scope>NUCLEOTIDE SEQUENCE [LARGE SCALE GENOMIC DNA]</scope>
    <source>
        <strain evidence="2 3">CBS 43764</strain>
    </source>
</reference>
<dbReference type="InterPro" id="IPR052523">
    <property type="entry name" value="Trichothecene_AcTrans"/>
</dbReference>
<dbReference type="PANTHER" id="PTHR42791">
    <property type="entry name" value="GNAT FAMILY ACETYLTRANSFERASE"/>
    <property type="match status" value="1"/>
</dbReference>
<dbReference type="InterPro" id="IPR000182">
    <property type="entry name" value="GNAT_dom"/>
</dbReference>
<evidence type="ECO:0000313" key="3">
    <source>
        <dbReference type="Proteomes" id="UP000053259"/>
    </source>
</evidence>
<dbReference type="OrthoDB" id="196847at2759"/>
<accession>A0A0D2AY87</accession>
<keyword evidence="3" id="KW-1185">Reference proteome</keyword>
<proteinExistence type="predicted"/>
<dbReference type="CDD" id="cd04301">
    <property type="entry name" value="NAT_SF"/>
    <property type="match status" value="1"/>
</dbReference>
<dbReference type="VEuPathDB" id="FungiDB:PV09_04925"/>
<organism evidence="2 3">
    <name type="scientific">Verruconis gallopava</name>
    <dbReference type="NCBI Taxonomy" id="253628"/>
    <lineage>
        <taxon>Eukaryota</taxon>
        <taxon>Fungi</taxon>
        <taxon>Dikarya</taxon>
        <taxon>Ascomycota</taxon>
        <taxon>Pezizomycotina</taxon>
        <taxon>Dothideomycetes</taxon>
        <taxon>Pleosporomycetidae</taxon>
        <taxon>Venturiales</taxon>
        <taxon>Sympoventuriaceae</taxon>
        <taxon>Verruconis</taxon>
    </lineage>
</organism>
<evidence type="ECO:0000313" key="2">
    <source>
        <dbReference type="EMBL" id="KIW04114.1"/>
    </source>
</evidence>
<dbReference type="RefSeq" id="XP_016213983.1">
    <property type="nucleotide sequence ID" value="XM_016358365.1"/>
</dbReference>
<dbReference type="EMBL" id="KN847542">
    <property type="protein sequence ID" value="KIW04114.1"/>
    <property type="molecule type" value="Genomic_DNA"/>
</dbReference>
<dbReference type="InParanoid" id="A0A0D2AY87"/>
<sequence length="246" mass="28400">MESANPTTTLPVVESRRLTLDDVQISPVTARDLLSLAEGYYASFPASWHRRMEPPTKSSVPVSVRAARFAKRMEPWLKSPDTKWMKATLRSDPEQRVIGHAGWLMPVDDDGRRFIKHHWTRGAVEQLGWKEMMGWSDAEVEEMWEHVDVERWERSFKGLEEIREKRMRGIRHWFLAPLWTLPEYQGRGVASLLLKETLDLADATDPPTAVYLESMPEARKVYEHFGFKGIPGCDIQMVRTGPQTKP</sequence>
<protein>
    <recommendedName>
        <fullName evidence="1">N-acetyltransferase domain-containing protein</fullName>
    </recommendedName>
</protein>
<dbReference type="InterPro" id="IPR016181">
    <property type="entry name" value="Acyl_CoA_acyltransferase"/>
</dbReference>
<name>A0A0D2AY87_9PEZI</name>
<dbReference type="AlphaFoldDB" id="A0A0D2AY87"/>
<dbReference type="PANTHER" id="PTHR42791:SF2">
    <property type="entry name" value="N-ACETYLTRANSFERASE DOMAIN-CONTAINING PROTEIN"/>
    <property type="match status" value="1"/>
</dbReference>
<dbReference type="GeneID" id="27312898"/>
<dbReference type="PROSITE" id="PS51186">
    <property type="entry name" value="GNAT"/>
    <property type="match status" value="1"/>
</dbReference>
<dbReference type="Pfam" id="PF13673">
    <property type="entry name" value="Acetyltransf_10"/>
    <property type="match status" value="1"/>
</dbReference>
<dbReference type="Gene3D" id="3.40.630.30">
    <property type="match status" value="1"/>
</dbReference>
<gene>
    <name evidence="2" type="ORF">PV09_04925</name>
</gene>
<feature type="domain" description="N-acetyltransferase" evidence="1">
    <location>
        <begin position="171"/>
        <end position="242"/>
    </location>
</feature>
<evidence type="ECO:0000259" key="1">
    <source>
        <dbReference type="PROSITE" id="PS51186"/>
    </source>
</evidence>
<dbReference type="GO" id="GO:0016747">
    <property type="term" value="F:acyltransferase activity, transferring groups other than amino-acyl groups"/>
    <property type="evidence" value="ECO:0007669"/>
    <property type="project" value="InterPro"/>
</dbReference>
<dbReference type="Proteomes" id="UP000053259">
    <property type="component" value="Unassembled WGS sequence"/>
</dbReference>
<dbReference type="HOGENOM" id="CLU_060131_6_4_1"/>